<sequence length="149" mass="16388">MENHSMVTGKSPPKAPAQTHGYSGKSLFQKIGLKPSMTCLTIGAPDHYSELIAGAENVAFRTRAKQADIVHLFCPDRKTLERKYDTALGKVANGGALWISWPKKSSSLYKDLTGNDLRRLILPTGWVDVKVCAVDADWSGLKFVRRKGT</sequence>
<keyword evidence="3" id="KW-1185">Reference proteome</keyword>
<dbReference type="EMBL" id="BSNK01000002">
    <property type="protein sequence ID" value="GLQ23790.1"/>
    <property type="molecule type" value="Genomic_DNA"/>
</dbReference>
<protein>
    <recommendedName>
        <fullName evidence="4">DUF3052 domain-containing protein</fullName>
    </recommendedName>
</protein>
<proteinExistence type="predicted"/>
<gene>
    <name evidence="2" type="ORF">GCM10007853_16640</name>
</gene>
<evidence type="ECO:0000313" key="3">
    <source>
        <dbReference type="Proteomes" id="UP001161391"/>
    </source>
</evidence>
<comment type="caution">
    <text evidence="2">The sequence shown here is derived from an EMBL/GenBank/DDBJ whole genome shotgun (WGS) entry which is preliminary data.</text>
</comment>
<organism evidence="2 3">
    <name type="scientific">Algimonas ampicilliniresistens</name>
    <dbReference type="NCBI Taxonomy" id="1298735"/>
    <lineage>
        <taxon>Bacteria</taxon>
        <taxon>Pseudomonadati</taxon>
        <taxon>Pseudomonadota</taxon>
        <taxon>Alphaproteobacteria</taxon>
        <taxon>Maricaulales</taxon>
        <taxon>Robiginitomaculaceae</taxon>
        <taxon>Algimonas</taxon>
    </lineage>
</organism>
<evidence type="ECO:0000313" key="2">
    <source>
        <dbReference type="EMBL" id="GLQ23790.1"/>
    </source>
</evidence>
<reference evidence="2" key="1">
    <citation type="journal article" date="2014" name="Int. J. Syst. Evol. Microbiol.">
        <title>Complete genome of a new Firmicutes species belonging to the dominant human colonic microbiota ('Ruminococcus bicirculans') reveals two chromosomes and a selective capacity to utilize plant glucans.</title>
        <authorList>
            <consortium name="NISC Comparative Sequencing Program"/>
            <person name="Wegmann U."/>
            <person name="Louis P."/>
            <person name="Goesmann A."/>
            <person name="Henrissat B."/>
            <person name="Duncan S.H."/>
            <person name="Flint H.J."/>
        </authorList>
    </citation>
    <scope>NUCLEOTIDE SEQUENCE</scope>
    <source>
        <strain evidence="2">NBRC 108219</strain>
    </source>
</reference>
<evidence type="ECO:0008006" key="4">
    <source>
        <dbReference type="Google" id="ProtNLM"/>
    </source>
</evidence>
<name>A0ABQ5V8P9_9PROT</name>
<accession>A0ABQ5V8P9</accession>
<dbReference type="Proteomes" id="UP001161391">
    <property type="component" value="Unassembled WGS sequence"/>
</dbReference>
<feature type="region of interest" description="Disordered" evidence="1">
    <location>
        <begin position="1"/>
        <end position="22"/>
    </location>
</feature>
<evidence type="ECO:0000256" key="1">
    <source>
        <dbReference type="SAM" id="MobiDB-lite"/>
    </source>
</evidence>
<reference evidence="2" key="2">
    <citation type="submission" date="2023-01" db="EMBL/GenBank/DDBJ databases">
        <title>Draft genome sequence of Algimonas ampicilliniresistens strain NBRC 108219.</title>
        <authorList>
            <person name="Sun Q."/>
            <person name="Mori K."/>
        </authorList>
    </citation>
    <scope>NUCLEOTIDE SEQUENCE</scope>
    <source>
        <strain evidence="2">NBRC 108219</strain>
    </source>
</reference>